<name>A0A401RRI9_CHIPU</name>
<reference evidence="1 2" key="1">
    <citation type="journal article" date="2018" name="Nat. Ecol. Evol.">
        <title>Shark genomes provide insights into elasmobranch evolution and the origin of vertebrates.</title>
        <authorList>
            <person name="Hara Y"/>
            <person name="Yamaguchi K"/>
            <person name="Onimaru K"/>
            <person name="Kadota M"/>
            <person name="Koyanagi M"/>
            <person name="Keeley SD"/>
            <person name="Tatsumi K"/>
            <person name="Tanaka K"/>
            <person name="Motone F"/>
            <person name="Kageyama Y"/>
            <person name="Nozu R"/>
            <person name="Adachi N"/>
            <person name="Nishimura O"/>
            <person name="Nakagawa R"/>
            <person name="Tanegashima C"/>
            <person name="Kiyatake I"/>
            <person name="Matsumoto R"/>
            <person name="Murakumo K"/>
            <person name="Nishida K"/>
            <person name="Terakita A"/>
            <person name="Kuratani S"/>
            <person name="Sato K"/>
            <person name="Hyodo S Kuraku.S."/>
        </authorList>
    </citation>
    <scope>NUCLEOTIDE SEQUENCE [LARGE SCALE GENOMIC DNA]</scope>
</reference>
<protein>
    <submittedName>
        <fullName evidence="1">Uncharacterized protein</fullName>
    </submittedName>
</protein>
<sequence length="72" mass="7649">MLAMASPHSRELGEPELFQLEALGSGFKSQKAFVWDCPPPLSATPWQGIIEPNPSTTAAAAVSAVRDPCNPQ</sequence>
<gene>
    <name evidence="1" type="ORF">chiPu_0019316</name>
</gene>
<organism evidence="1 2">
    <name type="scientific">Chiloscyllium punctatum</name>
    <name type="common">Brownbanded bambooshark</name>
    <name type="synonym">Hemiscyllium punctatum</name>
    <dbReference type="NCBI Taxonomy" id="137246"/>
    <lineage>
        <taxon>Eukaryota</taxon>
        <taxon>Metazoa</taxon>
        <taxon>Chordata</taxon>
        <taxon>Craniata</taxon>
        <taxon>Vertebrata</taxon>
        <taxon>Chondrichthyes</taxon>
        <taxon>Elasmobranchii</taxon>
        <taxon>Galeomorphii</taxon>
        <taxon>Galeoidea</taxon>
        <taxon>Orectolobiformes</taxon>
        <taxon>Hemiscylliidae</taxon>
        <taxon>Chiloscyllium</taxon>
    </lineage>
</organism>
<dbReference type="AlphaFoldDB" id="A0A401RRI9"/>
<comment type="caution">
    <text evidence="1">The sequence shown here is derived from an EMBL/GenBank/DDBJ whole genome shotgun (WGS) entry which is preliminary data.</text>
</comment>
<proteinExistence type="predicted"/>
<evidence type="ECO:0000313" key="1">
    <source>
        <dbReference type="EMBL" id="GCC20749.1"/>
    </source>
</evidence>
<dbReference type="Proteomes" id="UP000287033">
    <property type="component" value="Unassembled WGS sequence"/>
</dbReference>
<evidence type="ECO:0000313" key="2">
    <source>
        <dbReference type="Proteomes" id="UP000287033"/>
    </source>
</evidence>
<accession>A0A401RRI9</accession>
<dbReference type="EMBL" id="BEZZ01001927">
    <property type="protein sequence ID" value="GCC20749.1"/>
    <property type="molecule type" value="Genomic_DNA"/>
</dbReference>
<keyword evidence="2" id="KW-1185">Reference proteome</keyword>